<gene>
    <name evidence="1" type="ORF">LKD48_14770</name>
</gene>
<sequence>MEQIKILYIDDKPDTDLDKYLDKYYKNENYSIEYDLIQFNPNDGYESLLQDTRVQTANVILIDSWLFQNKTAVSGKFTGEEFKMVLQKFYPYIEVIIITQNEKDSDIDMIEKYDLSNKSKTAQEYYADEIPQYINKAIDHIHQLRIIALKISQNDSWEKLLKEKVLDTLNGTNKYDSLTKDDIDELVSAFKLIQEEING</sequence>
<protein>
    <submittedName>
        <fullName evidence="1">Uncharacterized protein</fullName>
    </submittedName>
</protein>
<comment type="caution">
    <text evidence="1">The sequence shown here is derived from an EMBL/GenBank/DDBJ whole genome shotgun (WGS) entry which is preliminary data.</text>
</comment>
<reference evidence="1 2" key="1">
    <citation type="submission" date="2021-10" db="EMBL/GenBank/DDBJ databases">
        <title>Anaerobic single-cell dispensing facilitates the cultivation of human gut bacteria.</title>
        <authorList>
            <person name="Afrizal A."/>
        </authorList>
    </citation>
    <scope>NUCLEOTIDE SEQUENCE [LARGE SCALE GENOMIC DNA]</scope>
    <source>
        <strain evidence="1 2">CLA-AA-H224</strain>
    </source>
</reference>
<dbReference type="AlphaFoldDB" id="A0AAE3JDC9"/>
<evidence type="ECO:0000313" key="2">
    <source>
        <dbReference type="Proteomes" id="UP001198200"/>
    </source>
</evidence>
<keyword evidence="2" id="KW-1185">Reference proteome</keyword>
<dbReference type="RefSeq" id="WP_308732428.1">
    <property type="nucleotide sequence ID" value="NZ_JAJEQN010000053.1"/>
</dbReference>
<dbReference type="EMBL" id="JAJEQN010000053">
    <property type="protein sequence ID" value="MCC2222866.1"/>
    <property type="molecule type" value="Genomic_DNA"/>
</dbReference>
<accession>A0AAE3JDC9</accession>
<dbReference type="Proteomes" id="UP001198200">
    <property type="component" value="Unassembled WGS sequence"/>
</dbReference>
<evidence type="ECO:0000313" key="1">
    <source>
        <dbReference type="EMBL" id="MCC2222866.1"/>
    </source>
</evidence>
<organism evidence="1 2">
    <name type="scientific">Anthropogastromicrobium aceti</name>
    <dbReference type="NCBI Taxonomy" id="2981768"/>
    <lineage>
        <taxon>Bacteria</taxon>
        <taxon>Bacillati</taxon>
        <taxon>Bacillota</taxon>
        <taxon>Clostridia</taxon>
        <taxon>Lachnospirales</taxon>
        <taxon>Lachnospiraceae</taxon>
        <taxon>Anthropogastromicrobium</taxon>
    </lineage>
</organism>
<proteinExistence type="predicted"/>
<name>A0AAE3JDC9_9FIRM</name>